<keyword evidence="3" id="KW-1185">Reference proteome</keyword>
<dbReference type="STRING" id="1391654.AKJ09_09058"/>
<accession>A0A0K1QAE6</accession>
<proteinExistence type="predicted"/>
<name>A0A0K1QAE6_9BACT</name>
<feature type="region of interest" description="Disordered" evidence="1">
    <location>
        <begin position="338"/>
        <end position="368"/>
    </location>
</feature>
<dbReference type="AlphaFoldDB" id="A0A0K1QAE6"/>
<organism evidence="2 3">
    <name type="scientific">Labilithrix luteola</name>
    <dbReference type="NCBI Taxonomy" id="1391654"/>
    <lineage>
        <taxon>Bacteria</taxon>
        <taxon>Pseudomonadati</taxon>
        <taxon>Myxococcota</taxon>
        <taxon>Polyangia</taxon>
        <taxon>Polyangiales</taxon>
        <taxon>Labilitrichaceae</taxon>
        <taxon>Labilithrix</taxon>
    </lineage>
</organism>
<evidence type="ECO:0000256" key="1">
    <source>
        <dbReference type="SAM" id="MobiDB-lite"/>
    </source>
</evidence>
<reference evidence="2 3" key="1">
    <citation type="submission" date="2015-08" db="EMBL/GenBank/DDBJ databases">
        <authorList>
            <person name="Babu N.S."/>
            <person name="Beckwith C.J."/>
            <person name="Beseler K.G."/>
            <person name="Brison A."/>
            <person name="Carone J.V."/>
            <person name="Caskin T.P."/>
            <person name="Diamond M."/>
            <person name="Durham M.E."/>
            <person name="Foxe J.M."/>
            <person name="Go M."/>
            <person name="Henderson B.A."/>
            <person name="Jones I.B."/>
            <person name="McGettigan J.A."/>
            <person name="Micheletti S.J."/>
            <person name="Nasrallah M.E."/>
            <person name="Ortiz D."/>
            <person name="Piller C.R."/>
            <person name="Privatt S.R."/>
            <person name="Schneider S.L."/>
            <person name="Sharp S."/>
            <person name="Smith T.C."/>
            <person name="Stanton J.D."/>
            <person name="Ullery H.E."/>
            <person name="Wilson R.J."/>
            <person name="Serrano M.G."/>
            <person name="Buck G."/>
            <person name="Lee V."/>
            <person name="Wang Y."/>
            <person name="Carvalho R."/>
            <person name="Voegtly L."/>
            <person name="Shi R."/>
            <person name="Duckworth R."/>
            <person name="Johnson A."/>
            <person name="Loviza R."/>
            <person name="Walstead R."/>
            <person name="Shah Z."/>
            <person name="Kiflezghi M."/>
            <person name="Wade K."/>
            <person name="Ball S.L."/>
            <person name="Bradley K.W."/>
            <person name="Asai D.J."/>
            <person name="Bowman C.A."/>
            <person name="Russell D.A."/>
            <person name="Pope W.H."/>
            <person name="Jacobs-Sera D."/>
            <person name="Hendrix R.W."/>
            <person name="Hatfull G.F."/>
        </authorList>
    </citation>
    <scope>NUCLEOTIDE SEQUENCE [LARGE SCALE GENOMIC DNA]</scope>
    <source>
        <strain evidence="2 3">DSM 27648</strain>
    </source>
</reference>
<evidence type="ECO:0000313" key="2">
    <source>
        <dbReference type="EMBL" id="AKV02395.1"/>
    </source>
</evidence>
<dbReference type="EMBL" id="CP012333">
    <property type="protein sequence ID" value="AKV02395.1"/>
    <property type="molecule type" value="Genomic_DNA"/>
</dbReference>
<dbReference type="KEGG" id="llu:AKJ09_09058"/>
<gene>
    <name evidence="2" type="ORF">AKJ09_09058</name>
</gene>
<protein>
    <submittedName>
        <fullName evidence="2">Uncharacterized protein</fullName>
    </submittedName>
</protein>
<dbReference type="Proteomes" id="UP000064967">
    <property type="component" value="Chromosome"/>
</dbReference>
<evidence type="ECO:0000313" key="3">
    <source>
        <dbReference type="Proteomes" id="UP000064967"/>
    </source>
</evidence>
<sequence length="368" mass="37983">MGIATAAVASFIALACEDDPHRRTSPEQALEASGGACEAAPGKLPEATCDNSEKVCTGSGGCTIDEARCGSASTCLPIGDNKSKDVLDFRIRRLNIAAPAALAADFIQNTVVTLNIDMNEKSCGEVGKGLFSWLLRVDKSSNTLITGGAPPPTDAFGKGYCFANFELGANKVEPLHTKIEFSGNTFRSLEKAPLKIPIFLSPEVASVILLPLTDVIIENVTISDDGNCIGGFNPTALDPACFDDHSLCSKWNTSGSLGGYITLEEADSVLIRDIGNKSLCSFLAAETALKCPRDANGKIVFQGDFCSVDKQPGGCGDSVWLAATFAASAAKIFDGQGTAGCSGESTRTDAGADAGDTKDAGSDAGDGG</sequence>